<accession>F7XU65</accession>
<feature type="region of interest" description="Disordered" evidence="1">
    <location>
        <begin position="1"/>
        <end position="31"/>
    </location>
</feature>
<dbReference type="EMBL" id="CP002130">
    <property type="protein sequence ID" value="AEI89424.1"/>
    <property type="molecule type" value="Genomic_DNA"/>
</dbReference>
<sequence>MHRGRAQRAPPGDLNDPNLPGAHRQPGWDSAQYDVHTYEEVDKTLGNLDATLNKLHYKEAYVSVVDDDNYITPIMDLITKWRVANSLPMQEQTIIPASHKQLVPLLHSLIIPPATHCSSATSCS</sequence>
<evidence type="ECO:0000313" key="3">
    <source>
        <dbReference type="Proteomes" id="UP000006639"/>
    </source>
</evidence>
<evidence type="ECO:0000256" key="1">
    <source>
        <dbReference type="SAM" id="MobiDB-lite"/>
    </source>
</evidence>
<dbReference type="HOGENOM" id="CLU_2001275_0_0_5"/>
<dbReference type="Proteomes" id="UP000006639">
    <property type="component" value="Chromosome"/>
</dbReference>
<proteinExistence type="predicted"/>
<keyword evidence="3" id="KW-1185">Reference proteome</keyword>
<gene>
    <name evidence="2" type="ordered locus">midi_01148</name>
</gene>
<organism evidence="2 3">
    <name type="scientific">Midichloria mitochondrii (strain IricVA)</name>
    <dbReference type="NCBI Taxonomy" id="696127"/>
    <lineage>
        <taxon>Bacteria</taxon>
        <taxon>Pseudomonadati</taxon>
        <taxon>Pseudomonadota</taxon>
        <taxon>Alphaproteobacteria</taxon>
        <taxon>Rickettsiales</taxon>
        <taxon>Candidatus Midichloriaceae</taxon>
        <taxon>Candidatus Midichloria</taxon>
    </lineage>
</organism>
<dbReference type="KEGG" id="mmn:midi_01148"/>
<dbReference type="AlphaFoldDB" id="F7XU65"/>
<reference evidence="2 3" key="1">
    <citation type="journal article" date="2011" name="Mol. Biol. Evol.">
        <title>Phylogenomic evidence for the presence of a flagellum and cbb3 oxidase in the free-living mitochondrial ancestor.</title>
        <authorList>
            <person name="Sassera D."/>
            <person name="Lo N."/>
            <person name="Epis S."/>
            <person name="D'Auria G."/>
            <person name="Montagna M."/>
            <person name="Comandatore F."/>
            <person name="Horner D."/>
            <person name="Pereto J."/>
            <person name="Luciano A.M."/>
            <person name="Franciosi F."/>
            <person name="Ferri E."/>
            <person name="Crotti E."/>
            <person name="Bazzocchi C."/>
            <person name="Daffonchio D."/>
            <person name="Sacchi L."/>
            <person name="Moya A."/>
            <person name="Latorre A."/>
            <person name="Bandi C."/>
        </authorList>
    </citation>
    <scope>NUCLEOTIDE SEQUENCE [LARGE SCALE GENOMIC DNA]</scope>
    <source>
        <strain evidence="2 3">IricVA</strain>
    </source>
</reference>
<evidence type="ECO:0000313" key="2">
    <source>
        <dbReference type="EMBL" id="AEI89424.1"/>
    </source>
</evidence>
<dbReference type="RefSeq" id="WP_013951616.1">
    <property type="nucleotide sequence ID" value="NC_015722.1"/>
</dbReference>
<protein>
    <submittedName>
        <fullName evidence="2">Uncharacterized protein</fullName>
    </submittedName>
</protein>
<name>F7XU65_MIDMI</name>